<evidence type="ECO:0000256" key="5">
    <source>
        <dbReference type="ARBA" id="ARBA00025775"/>
    </source>
</evidence>
<keyword evidence="7" id="KW-1185">Reference proteome</keyword>
<evidence type="ECO:0000256" key="4">
    <source>
        <dbReference type="ARBA" id="ARBA00024855"/>
    </source>
</evidence>
<dbReference type="Gene3D" id="2.80.10.50">
    <property type="match status" value="1"/>
</dbReference>
<dbReference type="EMBL" id="CACVBS010000073">
    <property type="protein sequence ID" value="CAA7268987.1"/>
    <property type="molecule type" value="Genomic_DNA"/>
</dbReference>
<name>A0A8S0WRJ1_CYCAE</name>
<evidence type="ECO:0000256" key="2">
    <source>
        <dbReference type="ARBA" id="ARBA00022690"/>
    </source>
</evidence>
<comment type="subunit">
    <text evidence="1">Homodimer.</text>
</comment>
<protein>
    <submittedName>
        <fullName evidence="6">Uncharacterized protein</fullName>
    </submittedName>
</protein>
<dbReference type="AlphaFoldDB" id="A0A8S0WRJ1"/>
<proteinExistence type="inferred from homology"/>
<accession>A0A8S0WRJ1</accession>
<dbReference type="Proteomes" id="UP000467700">
    <property type="component" value="Unassembled WGS sequence"/>
</dbReference>
<reference evidence="6 7" key="1">
    <citation type="submission" date="2020-01" db="EMBL/GenBank/DDBJ databases">
        <authorList>
            <person name="Gupta K D."/>
        </authorList>
    </citation>
    <scope>NUCLEOTIDE SEQUENCE [LARGE SCALE GENOMIC DNA]</scope>
</reference>
<evidence type="ECO:0000313" key="6">
    <source>
        <dbReference type="EMBL" id="CAA7268987.1"/>
    </source>
</evidence>
<organism evidence="6 7">
    <name type="scientific">Cyclocybe aegerita</name>
    <name type="common">Black poplar mushroom</name>
    <name type="synonym">Agrocybe aegerita</name>
    <dbReference type="NCBI Taxonomy" id="1973307"/>
    <lineage>
        <taxon>Eukaryota</taxon>
        <taxon>Fungi</taxon>
        <taxon>Dikarya</taxon>
        <taxon>Basidiomycota</taxon>
        <taxon>Agaricomycotina</taxon>
        <taxon>Agaricomycetes</taxon>
        <taxon>Agaricomycetidae</taxon>
        <taxon>Agaricales</taxon>
        <taxon>Agaricineae</taxon>
        <taxon>Bolbitiaceae</taxon>
        <taxon>Cyclocybe</taxon>
    </lineage>
</organism>
<evidence type="ECO:0000313" key="7">
    <source>
        <dbReference type="Proteomes" id="UP000467700"/>
    </source>
</evidence>
<comment type="caution">
    <text evidence="6">The sequence shown here is derived from an EMBL/GenBank/DDBJ whole genome shotgun (WGS) entry which is preliminary data.</text>
</comment>
<comment type="function">
    <text evidence="4">Binds and inhibits cysteine proteinases. Inhibits most strongly papain and cathepsin L, more weakly bromelain and cathepsin B while it is completely ineffective against cathepsin H.</text>
</comment>
<sequence length="165" mass="18294">MTLKDGLYHIHYSPAPDLIGGMYATGGQVETSVRAAALRPGVGLQTWLIQHADEGYTISNPGLDPHPPLEPGPVLPGWGRMTEAENEPVLYTVRNLKNWIIAPIEDGAPEGKEIYSIRAPTRLKIRLIFYVNIDNETLALKAYPVTEEMPPAPRWQLLYNGLPPM</sequence>
<dbReference type="InterPro" id="IPR019508">
    <property type="entry name" value="Prot_inh_I48_clitocypin"/>
</dbReference>
<dbReference type="GO" id="GO:0004869">
    <property type="term" value="F:cysteine-type endopeptidase inhibitor activity"/>
    <property type="evidence" value="ECO:0007669"/>
    <property type="project" value="UniProtKB-KW"/>
</dbReference>
<keyword evidence="3" id="KW-0789">Thiol protease inhibitor</keyword>
<evidence type="ECO:0000256" key="3">
    <source>
        <dbReference type="ARBA" id="ARBA00022704"/>
    </source>
</evidence>
<keyword evidence="2" id="KW-0646">Protease inhibitor</keyword>
<evidence type="ECO:0000256" key="1">
    <source>
        <dbReference type="ARBA" id="ARBA00011738"/>
    </source>
</evidence>
<comment type="similarity">
    <text evidence="5">Belongs to the protease inhibitor I48 family.</text>
</comment>
<gene>
    <name evidence="6" type="ORF">AAE3_LOCUS11281</name>
</gene>
<dbReference type="Pfam" id="PF10467">
    <property type="entry name" value="Inhibitor_I48"/>
    <property type="match status" value="1"/>
</dbReference>
<dbReference type="OrthoDB" id="2905687at2759"/>